<dbReference type="EMBL" id="MLFT02000010">
    <property type="protein sequence ID" value="PHT36847.1"/>
    <property type="molecule type" value="Genomic_DNA"/>
</dbReference>
<dbReference type="Proteomes" id="UP000224567">
    <property type="component" value="Unassembled WGS sequence"/>
</dbReference>
<dbReference type="AlphaFoldDB" id="A0A2G2VV42"/>
<evidence type="ECO:0000313" key="2">
    <source>
        <dbReference type="Proteomes" id="UP000224567"/>
    </source>
</evidence>
<name>A0A2G2VV42_CAPBA</name>
<organism evidence="1 2">
    <name type="scientific">Capsicum baccatum</name>
    <name type="common">Peruvian pepper</name>
    <dbReference type="NCBI Taxonomy" id="33114"/>
    <lineage>
        <taxon>Eukaryota</taxon>
        <taxon>Viridiplantae</taxon>
        <taxon>Streptophyta</taxon>
        <taxon>Embryophyta</taxon>
        <taxon>Tracheophyta</taxon>
        <taxon>Spermatophyta</taxon>
        <taxon>Magnoliopsida</taxon>
        <taxon>eudicotyledons</taxon>
        <taxon>Gunneridae</taxon>
        <taxon>Pentapetalae</taxon>
        <taxon>asterids</taxon>
        <taxon>lamiids</taxon>
        <taxon>Solanales</taxon>
        <taxon>Solanaceae</taxon>
        <taxon>Solanoideae</taxon>
        <taxon>Capsiceae</taxon>
        <taxon>Capsicum</taxon>
    </lineage>
</organism>
<dbReference type="OrthoDB" id="1302170at2759"/>
<gene>
    <name evidence="1" type="ORF">CQW23_24547</name>
</gene>
<dbReference type="Gene3D" id="2.40.70.10">
    <property type="entry name" value="Acid Proteases"/>
    <property type="match status" value="1"/>
</dbReference>
<sequence length="157" mass="17432">MAYDVQMVIGSWTGKHNLMAMPLGDFEVILGIDFLRKFHFVPFPHLNGVMIEDEANPSFIKASNSYGEVKKGKSKGPIISAISIEKGLKKGAETFLTAMIEVIPDVKVEVLDCVANLLKQYADMMPPELPKELPPRRDIDHKIELLPNSVAPARAPY</sequence>
<evidence type="ECO:0000313" key="1">
    <source>
        <dbReference type="EMBL" id="PHT36847.1"/>
    </source>
</evidence>
<accession>A0A2G2VV42</accession>
<reference evidence="2" key="2">
    <citation type="journal article" date="2017" name="J. Anim. Genet.">
        <title>Multiple reference genome sequences of hot pepper reveal the massive evolution of plant disease resistance genes by retroduplication.</title>
        <authorList>
            <person name="Kim S."/>
            <person name="Park J."/>
            <person name="Yeom S.-I."/>
            <person name="Kim Y.-M."/>
            <person name="Seo E."/>
            <person name="Kim K.-T."/>
            <person name="Kim M.-S."/>
            <person name="Lee J.M."/>
            <person name="Cheong K."/>
            <person name="Shin H.-S."/>
            <person name="Kim S.-B."/>
            <person name="Han K."/>
            <person name="Lee J."/>
            <person name="Park M."/>
            <person name="Lee H.-A."/>
            <person name="Lee H.-Y."/>
            <person name="Lee Y."/>
            <person name="Oh S."/>
            <person name="Lee J.H."/>
            <person name="Choi E."/>
            <person name="Choi E."/>
            <person name="Lee S.E."/>
            <person name="Jeon J."/>
            <person name="Kim H."/>
            <person name="Choi G."/>
            <person name="Song H."/>
            <person name="Lee J."/>
            <person name="Lee S.-C."/>
            <person name="Kwon J.-K."/>
            <person name="Lee H.-Y."/>
            <person name="Koo N."/>
            <person name="Hong Y."/>
            <person name="Kim R.W."/>
            <person name="Kang W.-H."/>
            <person name="Huh J.H."/>
            <person name="Kang B.-C."/>
            <person name="Yang T.-J."/>
            <person name="Lee Y.-H."/>
            <person name="Bennetzen J.L."/>
            <person name="Choi D."/>
        </authorList>
    </citation>
    <scope>NUCLEOTIDE SEQUENCE [LARGE SCALE GENOMIC DNA]</scope>
    <source>
        <strain evidence="2">cv. PBC81</strain>
    </source>
</reference>
<protein>
    <submittedName>
        <fullName evidence="1">Uncharacterized protein</fullName>
    </submittedName>
</protein>
<reference evidence="1 2" key="1">
    <citation type="journal article" date="2017" name="Genome Biol.">
        <title>New reference genome sequences of hot pepper reveal the massive evolution of plant disease-resistance genes by retroduplication.</title>
        <authorList>
            <person name="Kim S."/>
            <person name="Park J."/>
            <person name="Yeom S.I."/>
            <person name="Kim Y.M."/>
            <person name="Seo E."/>
            <person name="Kim K.T."/>
            <person name="Kim M.S."/>
            <person name="Lee J.M."/>
            <person name="Cheong K."/>
            <person name="Shin H.S."/>
            <person name="Kim S.B."/>
            <person name="Han K."/>
            <person name="Lee J."/>
            <person name="Park M."/>
            <person name="Lee H.A."/>
            <person name="Lee H.Y."/>
            <person name="Lee Y."/>
            <person name="Oh S."/>
            <person name="Lee J.H."/>
            <person name="Choi E."/>
            <person name="Choi E."/>
            <person name="Lee S.E."/>
            <person name="Jeon J."/>
            <person name="Kim H."/>
            <person name="Choi G."/>
            <person name="Song H."/>
            <person name="Lee J."/>
            <person name="Lee S.C."/>
            <person name="Kwon J.K."/>
            <person name="Lee H.Y."/>
            <person name="Koo N."/>
            <person name="Hong Y."/>
            <person name="Kim R.W."/>
            <person name="Kang W.H."/>
            <person name="Huh J.H."/>
            <person name="Kang B.C."/>
            <person name="Yang T.J."/>
            <person name="Lee Y.H."/>
            <person name="Bennetzen J.L."/>
            <person name="Choi D."/>
        </authorList>
    </citation>
    <scope>NUCLEOTIDE SEQUENCE [LARGE SCALE GENOMIC DNA]</scope>
    <source>
        <strain evidence="2">cv. PBC81</strain>
    </source>
</reference>
<comment type="caution">
    <text evidence="1">The sequence shown here is derived from an EMBL/GenBank/DDBJ whole genome shotgun (WGS) entry which is preliminary data.</text>
</comment>
<dbReference type="InterPro" id="IPR021109">
    <property type="entry name" value="Peptidase_aspartic_dom_sf"/>
</dbReference>
<keyword evidence="2" id="KW-1185">Reference proteome</keyword>
<proteinExistence type="predicted"/>